<dbReference type="Proteomes" id="UP000266673">
    <property type="component" value="Unassembled WGS sequence"/>
</dbReference>
<evidence type="ECO:0000313" key="2">
    <source>
        <dbReference type="Proteomes" id="UP000266673"/>
    </source>
</evidence>
<name>A0A397W5A9_9GLOM</name>
<accession>A0A397W5A9</accession>
<organism evidence="1 2">
    <name type="scientific">Gigaspora rosea</name>
    <dbReference type="NCBI Taxonomy" id="44941"/>
    <lineage>
        <taxon>Eukaryota</taxon>
        <taxon>Fungi</taxon>
        <taxon>Fungi incertae sedis</taxon>
        <taxon>Mucoromycota</taxon>
        <taxon>Glomeromycotina</taxon>
        <taxon>Glomeromycetes</taxon>
        <taxon>Diversisporales</taxon>
        <taxon>Gigasporaceae</taxon>
        <taxon>Gigaspora</taxon>
    </lineage>
</organism>
<protein>
    <submittedName>
        <fullName evidence="1">Uncharacterized protein</fullName>
    </submittedName>
</protein>
<gene>
    <name evidence="1" type="ORF">C2G38_2154128</name>
</gene>
<keyword evidence="2" id="KW-1185">Reference proteome</keyword>
<proteinExistence type="predicted"/>
<sequence length="60" mass="6681">MSPLDSLDGVTIRLEDIRPAGRAIGIVNDIYELIAKKFRERIMKELGYFGVKGVESSVRG</sequence>
<reference evidence="1 2" key="1">
    <citation type="submission" date="2018-06" db="EMBL/GenBank/DDBJ databases">
        <title>Comparative genomics reveals the genomic features of Rhizophagus irregularis, R. cerebriforme, R. diaphanum and Gigaspora rosea, and their symbiotic lifestyle signature.</title>
        <authorList>
            <person name="Morin E."/>
            <person name="San Clemente H."/>
            <person name="Chen E.C.H."/>
            <person name="De La Providencia I."/>
            <person name="Hainaut M."/>
            <person name="Kuo A."/>
            <person name="Kohler A."/>
            <person name="Murat C."/>
            <person name="Tang N."/>
            <person name="Roy S."/>
            <person name="Loubradou J."/>
            <person name="Henrissat B."/>
            <person name="Grigoriev I.V."/>
            <person name="Corradi N."/>
            <person name="Roux C."/>
            <person name="Martin F.M."/>
        </authorList>
    </citation>
    <scope>NUCLEOTIDE SEQUENCE [LARGE SCALE GENOMIC DNA]</scope>
    <source>
        <strain evidence="1 2">DAOM 194757</strain>
    </source>
</reference>
<dbReference type="AlphaFoldDB" id="A0A397W5A9"/>
<dbReference type="EMBL" id="QKWP01000026">
    <property type="protein sequence ID" value="RIB29920.1"/>
    <property type="molecule type" value="Genomic_DNA"/>
</dbReference>
<comment type="caution">
    <text evidence="1">The sequence shown here is derived from an EMBL/GenBank/DDBJ whole genome shotgun (WGS) entry which is preliminary data.</text>
</comment>
<evidence type="ECO:0000313" key="1">
    <source>
        <dbReference type="EMBL" id="RIB29920.1"/>
    </source>
</evidence>